<protein>
    <recommendedName>
        <fullName evidence="5">Chromo domain-containing protein</fullName>
    </recommendedName>
</protein>
<feature type="compositionally biased region" description="Low complexity" evidence="4">
    <location>
        <begin position="411"/>
        <end position="420"/>
    </location>
</feature>
<dbReference type="PROSITE" id="PS50013">
    <property type="entry name" value="CHROMO_2"/>
    <property type="match status" value="1"/>
</dbReference>
<dbReference type="GO" id="GO:0000792">
    <property type="term" value="C:heterochromatin"/>
    <property type="evidence" value="ECO:0007669"/>
    <property type="project" value="UniProtKB-ARBA"/>
</dbReference>
<dbReference type="Gene3D" id="2.40.50.40">
    <property type="match status" value="2"/>
</dbReference>
<dbReference type="InterPro" id="IPR000953">
    <property type="entry name" value="Chromo/chromo_shadow_dom"/>
</dbReference>
<reference evidence="6 7" key="1">
    <citation type="submission" date="2014-06" db="EMBL/GenBank/DDBJ databases">
        <authorList>
            <person name="Swart Estienne"/>
        </authorList>
    </citation>
    <scope>NUCLEOTIDE SEQUENCE [LARGE SCALE GENOMIC DNA]</scope>
    <source>
        <strain evidence="6 7">130c</strain>
    </source>
</reference>
<keyword evidence="7" id="KW-1185">Reference proteome</keyword>
<accession>A0A078B8I7</accession>
<keyword evidence="2" id="KW-0539">Nucleus</keyword>
<name>A0A078B8I7_STYLE</name>
<dbReference type="InterPro" id="IPR023779">
    <property type="entry name" value="Chromodomain_CS"/>
</dbReference>
<dbReference type="PANTHER" id="PTHR22812">
    <property type="entry name" value="CHROMOBOX PROTEIN"/>
    <property type="match status" value="1"/>
</dbReference>
<dbReference type="InterPro" id="IPR008251">
    <property type="entry name" value="Chromo_shadow_dom"/>
</dbReference>
<dbReference type="InterPro" id="IPR023780">
    <property type="entry name" value="Chromo_domain"/>
</dbReference>
<evidence type="ECO:0000313" key="6">
    <source>
        <dbReference type="EMBL" id="CDW89607.1"/>
    </source>
</evidence>
<keyword evidence="3" id="KW-0175">Coiled coil</keyword>
<sequence length="598" mass="69162">MVKKTSSRAQTGAAVTGYVHNDDYLDEIIGDESIKEPRKTKVVKKTNSDSEDESIFLVEKILQKKKEGKKVYYLVKWEGYGDDQNTWEPVCNLKNVKNLVHEFERQYEMMNNNNLGGSTCISSNLNAQSTLSIGSQTEQSKLPSQIQASSMQSSLASLSNQAKIQSSNLGLSLNSKVIKKQMKINDPNNPTGTSNVTQKCSIKKNVIKRGRPKNIVASQIQASVSSQQQTMQIDQQNQNFTKPDEIDKEMQEYLLKIQQEKELLLQRQLKIQQEELQMVQQFKKKQEEEREKQRLLQQQKEEEERKNAIQQQQLLLQQQQEELKAQQLAQQQELIQQQQQQLLQQQKNQQLQQQQQSNQIQQIQIQQQQQQKETQHQSSIQKKSVKQLFSQRKNVRNEISNSAFEQEIQNNQQNLQTPQQSKVVENSVQNPSKKLLKKRPAKKIGTSLSAMLPTIQQQDFITTSLTQQQIQHQQQYQQQQQNIPQHSDYVMNHGKDFYEVNGSFETDIPEKVIGGKMSSNNIQVTIEWKVRSDGYKPMETIYTNKELRNKYPELLIDFYESRINAKHRISVHQNPLQLSEHCSNPQPSSSNSNSGNPQ</sequence>
<dbReference type="EMBL" id="CCKQ01017710">
    <property type="protein sequence ID" value="CDW89607.1"/>
    <property type="molecule type" value="Genomic_DNA"/>
</dbReference>
<feature type="compositionally biased region" description="Low complexity" evidence="4">
    <location>
        <begin position="583"/>
        <end position="598"/>
    </location>
</feature>
<dbReference type="InterPro" id="IPR016197">
    <property type="entry name" value="Chromo-like_dom_sf"/>
</dbReference>
<feature type="coiled-coil region" evidence="3">
    <location>
        <begin position="269"/>
        <end position="373"/>
    </location>
</feature>
<feature type="compositionally biased region" description="Polar residues" evidence="4">
    <location>
        <begin position="421"/>
        <end position="432"/>
    </location>
</feature>
<gene>
    <name evidence="6" type="primary">Contig1577.g1722</name>
    <name evidence="6" type="ORF">STYLEM_18741</name>
</gene>
<evidence type="ECO:0000313" key="7">
    <source>
        <dbReference type="Proteomes" id="UP000039865"/>
    </source>
</evidence>
<dbReference type="CDD" id="cd00024">
    <property type="entry name" value="CD_CSD"/>
    <property type="match status" value="1"/>
</dbReference>
<dbReference type="SUPFAM" id="SSF54160">
    <property type="entry name" value="Chromo domain-like"/>
    <property type="match status" value="2"/>
</dbReference>
<proteinExistence type="predicted"/>
<dbReference type="Proteomes" id="UP000039865">
    <property type="component" value="Unassembled WGS sequence"/>
</dbReference>
<evidence type="ECO:0000259" key="5">
    <source>
        <dbReference type="PROSITE" id="PS50013"/>
    </source>
</evidence>
<dbReference type="OrthoDB" id="313371at2759"/>
<organism evidence="6 7">
    <name type="scientific">Stylonychia lemnae</name>
    <name type="common">Ciliate</name>
    <dbReference type="NCBI Taxonomy" id="5949"/>
    <lineage>
        <taxon>Eukaryota</taxon>
        <taxon>Sar</taxon>
        <taxon>Alveolata</taxon>
        <taxon>Ciliophora</taxon>
        <taxon>Intramacronucleata</taxon>
        <taxon>Spirotrichea</taxon>
        <taxon>Stichotrichia</taxon>
        <taxon>Sporadotrichida</taxon>
        <taxon>Oxytrichidae</taxon>
        <taxon>Stylonychinae</taxon>
        <taxon>Stylonychia</taxon>
    </lineage>
</organism>
<feature type="region of interest" description="Disordered" evidence="4">
    <location>
        <begin position="574"/>
        <end position="598"/>
    </location>
</feature>
<dbReference type="Pfam" id="PF00385">
    <property type="entry name" value="Chromo"/>
    <property type="match status" value="1"/>
</dbReference>
<dbReference type="Pfam" id="PF01393">
    <property type="entry name" value="Chromo_shadow"/>
    <property type="match status" value="1"/>
</dbReference>
<dbReference type="AlphaFoldDB" id="A0A078B8I7"/>
<feature type="domain" description="Chromo" evidence="5">
    <location>
        <begin position="56"/>
        <end position="115"/>
    </location>
</feature>
<dbReference type="InParanoid" id="A0A078B8I7"/>
<evidence type="ECO:0000256" key="4">
    <source>
        <dbReference type="SAM" id="MobiDB-lite"/>
    </source>
</evidence>
<evidence type="ECO:0000256" key="2">
    <source>
        <dbReference type="ARBA" id="ARBA00023242"/>
    </source>
</evidence>
<evidence type="ECO:0000256" key="1">
    <source>
        <dbReference type="ARBA" id="ARBA00004123"/>
    </source>
</evidence>
<comment type="subcellular location">
    <subcellularLocation>
        <location evidence="1">Nucleus</location>
    </subcellularLocation>
</comment>
<feature type="region of interest" description="Disordered" evidence="4">
    <location>
        <begin position="411"/>
        <end position="441"/>
    </location>
</feature>
<evidence type="ECO:0000256" key="3">
    <source>
        <dbReference type="SAM" id="Coils"/>
    </source>
</evidence>
<dbReference type="CDD" id="cd00034">
    <property type="entry name" value="CSD"/>
    <property type="match status" value="1"/>
</dbReference>
<dbReference type="OMA" id="VHEFERQ"/>
<dbReference type="InterPro" id="IPR051219">
    <property type="entry name" value="Heterochromatin_chromo-domain"/>
</dbReference>
<dbReference type="GO" id="GO:0005634">
    <property type="term" value="C:nucleus"/>
    <property type="evidence" value="ECO:0007669"/>
    <property type="project" value="UniProtKB-SubCell"/>
</dbReference>
<dbReference type="PROSITE" id="PS00598">
    <property type="entry name" value="CHROMO_1"/>
    <property type="match status" value="1"/>
</dbReference>
<dbReference type="SMART" id="SM00298">
    <property type="entry name" value="CHROMO"/>
    <property type="match status" value="1"/>
</dbReference>